<reference evidence="1 2" key="1">
    <citation type="journal article" date="2013" name="Nature">
        <title>Insights into bilaterian evolution from three spiralian genomes.</title>
        <authorList>
            <person name="Simakov O."/>
            <person name="Marletaz F."/>
            <person name="Cho S.J."/>
            <person name="Edsinger-Gonzales E."/>
            <person name="Havlak P."/>
            <person name="Hellsten U."/>
            <person name="Kuo D.H."/>
            <person name="Larsson T."/>
            <person name="Lv J."/>
            <person name="Arendt D."/>
            <person name="Savage R."/>
            <person name="Osoegawa K."/>
            <person name="de Jong P."/>
            <person name="Grimwood J."/>
            <person name="Chapman J.A."/>
            <person name="Shapiro H."/>
            <person name="Aerts A."/>
            <person name="Otillar R.P."/>
            <person name="Terry A.Y."/>
            <person name="Boore J.L."/>
            <person name="Grigoriev I.V."/>
            <person name="Lindberg D.R."/>
            <person name="Seaver E.C."/>
            <person name="Weisblat D.A."/>
            <person name="Putnam N.H."/>
            <person name="Rokhsar D.S."/>
        </authorList>
    </citation>
    <scope>NUCLEOTIDE SEQUENCE [LARGE SCALE GENOMIC DNA]</scope>
</reference>
<dbReference type="EMBL" id="KB203274">
    <property type="protein sequence ID" value="ESO85622.1"/>
    <property type="molecule type" value="Genomic_DNA"/>
</dbReference>
<dbReference type="RefSeq" id="XP_009063863.1">
    <property type="nucleotide sequence ID" value="XM_009065615.1"/>
</dbReference>
<name>V3ZMT0_LOTGI</name>
<sequence>MSSGFPCNPKRIMSLPTGTIIKYIASHGLFSEEKKFFLEKYEEYINFMKDHDDELHKEDCVDGPVTSLCESVSEMSPLLIGLVIRVFNYMEKMENERIQSKMIREHLEKKSSDIFDSNIFPKFELDIESNITVRRVGRELRVIKCFFESVKDVETSTDSDDEFQNFLIEIVDILESMEVHHSIICHFLELEMDNSEVSIEYNLIDNEVRSERFQRHYQLACVALKYLTSLYKELENVYKIPVCDSNWF</sequence>
<dbReference type="CTD" id="20248012"/>
<dbReference type="HOGENOM" id="CLU_1121190_0_0_1"/>
<gene>
    <name evidence="1" type="ORF">LOTGIDRAFT_229463</name>
</gene>
<accession>V3ZMT0</accession>
<proteinExistence type="predicted"/>
<dbReference type="Proteomes" id="UP000030746">
    <property type="component" value="Unassembled WGS sequence"/>
</dbReference>
<dbReference type="KEGG" id="lgi:LOTGIDRAFT_229463"/>
<evidence type="ECO:0000313" key="1">
    <source>
        <dbReference type="EMBL" id="ESO85622.1"/>
    </source>
</evidence>
<dbReference type="GeneID" id="20248012"/>
<keyword evidence="2" id="KW-1185">Reference proteome</keyword>
<organism evidence="1 2">
    <name type="scientific">Lottia gigantea</name>
    <name type="common">Giant owl limpet</name>
    <dbReference type="NCBI Taxonomy" id="225164"/>
    <lineage>
        <taxon>Eukaryota</taxon>
        <taxon>Metazoa</taxon>
        <taxon>Spiralia</taxon>
        <taxon>Lophotrochozoa</taxon>
        <taxon>Mollusca</taxon>
        <taxon>Gastropoda</taxon>
        <taxon>Patellogastropoda</taxon>
        <taxon>Lottioidea</taxon>
        <taxon>Lottiidae</taxon>
        <taxon>Lottia</taxon>
    </lineage>
</organism>
<protein>
    <submittedName>
        <fullName evidence="1">Uncharacterized protein</fullName>
    </submittedName>
</protein>
<dbReference type="AlphaFoldDB" id="V3ZMT0"/>
<evidence type="ECO:0000313" key="2">
    <source>
        <dbReference type="Proteomes" id="UP000030746"/>
    </source>
</evidence>